<dbReference type="AlphaFoldDB" id="A0A656QBX1"/>
<feature type="region of interest" description="Disordered" evidence="1">
    <location>
        <begin position="57"/>
        <end position="77"/>
    </location>
</feature>
<gene>
    <name evidence="2" type="ORF">BG60_27720</name>
</gene>
<keyword evidence="3" id="KW-1185">Reference proteome</keyword>
<dbReference type="OrthoDB" id="9016971at2"/>
<evidence type="ECO:0000313" key="2">
    <source>
        <dbReference type="EMBL" id="KDR25580.1"/>
    </source>
</evidence>
<organism evidence="2 3">
    <name type="scientific">Caballeronia zhejiangensis</name>
    <dbReference type="NCBI Taxonomy" id="871203"/>
    <lineage>
        <taxon>Bacteria</taxon>
        <taxon>Pseudomonadati</taxon>
        <taxon>Pseudomonadota</taxon>
        <taxon>Betaproteobacteria</taxon>
        <taxon>Burkholderiales</taxon>
        <taxon>Burkholderiaceae</taxon>
        <taxon>Caballeronia</taxon>
    </lineage>
</organism>
<accession>A0A656QBX1</accession>
<proteinExistence type="predicted"/>
<dbReference type="RefSeq" id="WP_033536777.1">
    <property type="nucleotide sequence ID" value="NZ_JFHD01000045.1"/>
</dbReference>
<dbReference type="Proteomes" id="UP000027451">
    <property type="component" value="Unassembled WGS sequence"/>
</dbReference>
<comment type="caution">
    <text evidence="2">The sequence shown here is derived from an EMBL/GenBank/DDBJ whole genome shotgun (WGS) entry which is preliminary data.</text>
</comment>
<evidence type="ECO:0000313" key="3">
    <source>
        <dbReference type="Proteomes" id="UP000027451"/>
    </source>
</evidence>
<reference evidence="2 3" key="1">
    <citation type="submission" date="2014-03" db="EMBL/GenBank/DDBJ databases">
        <title>Draft Genome Sequences of Four Burkholderia Strains.</title>
        <authorList>
            <person name="Liu X.Y."/>
            <person name="Li C.X."/>
            <person name="Xu J.H."/>
        </authorList>
    </citation>
    <scope>NUCLEOTIDE SEQUENCE [LARGE SCALE GENOMIC DNA]</scope>
    <source>
        <strain evidence="2 3">OP-1</strain>
    </source>
</reference>
<dbReference type="EMBL" id="JFHD01000045">
    <property type="protein sequence ID" value="KDR25580.1"/>
    <property type="molecule type" value="Genomic_DNA"/>
</dbReference>
<evidence type="ECO:0000256" key="1">
    <source>
        <dbReference type="SAM" id="MobiDB-lite"/>
    </source>
</evidence>
<protein>
    <submittedName>
        <fullName evidence="2">Uncharacterized protein</fullName>
    </submittedName>
</protein>
<feature type="compositionally biased region" description="Basic and acidic residues" evidence="1">
    <location>
        <begin position="57"/>
        <end position="67"/>
    </location>
</feature>
<name>A0A656QBX1_9BURK</name>
<sequence>MGEWTKESEYCLSHPSGWTIAKCYVQGVPRYVLWEGDTRKNQFNDVRDAMREHSRLTRVEQATERGGDAVAPPGPQE</sequence>